<keyword evidence="5" id="KW-0964">Secreted</keyword>
<dbReference type="EMBL" id="KV878977">
    <property type="protein sequence ID" value="OJJ99668.1"/>
    <property type="molecule type" value="Genomic_DNA"/>
</dbReference>
<evidence type="ECO:0000256" key="9">
    <source>
        <dbReference type="ARBA" id="ARBA00047764"/>
    </source>
</evidence>
<feature type="chain" id="PRO_5013064144" description="adenosine deaminase" evidence="10">
    <location>
        <begin position="20"/>
        <end position="587"/>
    </location>
</feature>
<dbReference type="InterPro" id="IPR006330">
    <property type="entry name" value="Ado/ade_deaminase"/>
</dbReference>
<reference evidence="13" key="1">
    <citation type="journal article" date="2017" name="Genome Biol.">
        <title>Comparative genomics reveals high biological diversity and specific adaptations in the industrially and medically important fungal genus Aspergillus.</title>
        <authorList>
            <person name="de Vries R.P."/>
            <person name="Riley R."/>
            <person name="Wiebenga A."/>
            <person name="Aguilar-Osorio G."/>
            <person name="Amillis S."/>
            <person name="Uchima C.A."/>
            <person name="Anderluh G."/>
            <person name="Asadollahi M."/>
            <person name="Askin M."/>
            <person name="Barry K."/>
            <person name="Battaglia E."/>
            <person name="Bayram O."/>
            <person name="Benocci T."/>
            <person name="Braus-Stromeyer S.A."/>
            <person name="Caldana C."/>
            <person name="Canovas D."/>
            <person name="Cerqueira G.C."/>
            <person name="Chen F."/>
            <person name="Chen W."/>
            <person name="Choi C."/>
            <person name="Clum A."/>
            <person name="Dos Santos R.A."/>
            <person name="Damasio A.R."/>
            <person name="Diallinas G."/>
            <person name="Emri T."/>
            <person name="Fekete E."/>
            <person name="Flipphi M."/>
            <person name="Freyberg S."/>
            <person name="Gallo A."/>
            <person name="Gournas C."/>
            <person name="Habgood R."/>
            <person name="Hainaut M."/>
            <person name="Harispe M.L."/>
            <person name="Henrissat B."/>
            <person name="Hilden K.S."/>
            <person name="Hope R."/>
            <person name="Hossain A."/>
            <person name="Karabika E."/>
            <person name="Karaffa L."/>
            <person name="Karanyi Z."/>
            <person name="Krasevec N."/>
            <person name="Kuo A."/>
            <person name="Kusch H."/>
            <person name="LaButti K."/>
            <person name="Lagendijk E.L."/>
            <person name="Lapidus A."/>
            <person name="Levasseur A."/>
            <person name="Lindquist E."/>
            <person name="Lipzen A."/>
            <person name="Logrieco A.F."/>
            <person name="MacCabe A."/>
            <person name="Maekelae M.R."/>
            <person name="Malavazi I."/>
            <person name="Melin P."/>
            <person name="Meyer V."/>
            <person name="Mielnichuk N."/>
            <person name="Miskei M."/>
            <person name="Molnar A.P."/>
            <person name="Mule G."/>
            <person name="Ngan C.Y."/>
            <person name="Orejas M."/>
            <person name="Orosz E."/>
            <person name="Ouedraogo J.P."/>
            <person name="Overkamp K.M."/>
            <person name="Park H.-S."/>
            <person name="Perrone G."/>
            <person name="Piumi F."/>
            <person name="Punt P.J."/>
            <person name="Ram A.F."/>
            <person name="Ramon A."/>
            <person name="Rauscher S."/>
            <person name="Record E."/>
            <person name="Riano-Pachon D.M."/>
            <person name="Robert V."/>
            <person name="Roehrig J."/>
            <person name="Ruller R."/>
            <person name="Salamov A."/>
            <person name="Salih N.S."/>
            <person name="Samson R.A."/>
            <person name="Sandor E."/>
            <person name="Sanguinetti M."/>
            <person name="Schuetze T."/>
            <person name="Sepcic K."/>
            <person name="Shelest E."/>
            <person name="Sherlock G."/>
            <person name="Sophianopoulou V."/>
            <person name="Squina F.M."/>
            <person name="Sun H."/>
            <person name="Susca A."/>
            <person name="Todd R.B."/>
            <person name="Tsang A."/>
            <person name="Unkles S.E."/>
            <person name="van de Wiele N."/>
            <person name="van Rossen-Uffink D."/>
            <person name="Oliveira J.V."/>
            <person name="Vesth T.C."/>
            <person name="Visser J."/>
            <person name="Yu J.-H."/>
            <person name="Zhou M."/>
            <person name="Andersen M.R."/>
            <person name="Archer D.B."/>
            <person name="Baker S.E."/>
            <person name="Benoit I."/>
            <person name="Brakhage A.A."/>
            <person name="Braus G.H."/>
            <person name="Fischer R."/>
            <person name="Frisvad J.C."/>
            <person name="Goldman G.H."/>
            <person name="Houbraken J."/>
            <person name="Oakley B."/>
            <person name="Pocsi I."/>
            <person name="Scazzocchio C."/>
            <person name="Seiboth B."/>
            <person name="vanKuyk P.A."/>
            <person name="Wortman J."/>
            <person name="Dyer P.S."/>
            <person name="Grigoriev I.V."/>
        </authorList>
    </citation>
    <scope>NUCLEOTIDE SEQUENCE [LARGE SCALE GENOMIC DNA]</scope>
    <source>
        <strain evidence="13">ATCC 16872 / CBS 172.66 / WB 5094</strain>
    </source>
</reference>
<dbReference type="Gene3D" id="3.20.20.140">
    <property type="entry name" value="Metal-dependent hydrolases"/>
    <property type="match status" value="1"/>
</dbReference>
<dbReference type="FunFam" id="3.20.20.140:FF:000017">
    <property type="entry name" value="Adenosine deaminase 2"/>
    <property type="match status" value="1"/>
</dbReference>
<dbReference type="InterPro" id="IPR032466">
    <property type="entry name" value="Metal_Hydrolase"/>
</dbReference>
<evidence type="ECO:0000256" key="6">
    <source>
        <dbReference type="ARBA" id="ARBA00022723"/>
    </source>
</evidence>
<evidence type="ECO:0000256" key="3">
    <source>
        <dbReference type="ARBA" id="ARBA00006083"/>
    </source>
</evidence>
<evidence type="ECO:0000256" key="2">
    <source>
        <dbReference type="ARBA" id="ARBA00004613"/>
    </source>
</evidence>
<dbReference type="OMA" id="FQACFGP"/>
<feature type="signal peptide" evidence="10">
    <location>
        <begin position="1"/>
        <end position="19"/>
    </location>
</feature>
<evidence type="ECO:0000313" key="12">
    <source>
        <dbReference type="EMBL" id="OJJ99668.1"/>
    </source>
</evidence>
<dbReference type="PANTHER" id="PTHR11409:SF39">
    <property type="entry name" value="ADENOSINE DEAMINASE 2"/>
    <property type="match status" value="1"/>
</dbReference>
<dbReference type="GO" id="GO:0046103">
    <property type="term" value="P:inosine biosynthetic process"/>
    <property type="evidence" value="ECO:0007669"/>
    <property type="project" value="TreeGrafter"/>
</dbReference>
<dbReference type="GO" id="GO:0004000">
    <property type="term" value="F:adenosine deaminase activity"/>
    <property type="evidence" value="ECO:0007669"/>
    <property type="project" value="TreeGrafter"/>
</dbReference>
<comment type="catalytic activity">
    <reaction evidence="9">
        <text>adenosine + H2O + H(+) = inosine + NH4(+)</text>
        <dbReference type="Rhea" id="RHEA:24408"/>
        <dbReference type="ChEBI" id="CHEBI:15377"/>
        <dbReference type="ChEBI" id="CHEBI:15378"/>
        <dbReference type="ChEBI" id="CHEBI:16335"/>
        <dbReference type="ChEBI" id="CHEBI:17596"/>
        <dbReference type="ChEBI" id="CHEBI:28938"/>
        <dbReference type="EC" id="3.5.4.4"/>
    </reaction>
</comment>
<feature type="domain" description="Adenosine deaminase" evidence="11">
    <location>
        <begin position="238"/>
        <end position="530"/>
    </location>
</feature>
<dbReference type="GeneID" id="30979033"/>
<evidence type="ECO:0000256" key="8">
    <source>
        <dbReference type="ARBA" id="ARBA00022801"/>
    </source>
</evidence>
<organism evidence="12 13">
    <name type="scientific">Aspergillus aculeatus (strain ATCC 16872 / CBS 172.66 / WB 5094)</name>
    <dbReference type="NCBI Taxonomy" id="690307"/>
    <lineage>
        <taxon>Eukaryota</taxon>
        <taxon>Fungi</taxon>
        <taxon>Dikarya</taxon>
        <taxon>Ascomycota</taxon>
        <taxon>Pezizomycotina</taxon>
        <taxon>Eurotiomycetes</taxon>
        <taxon>Eurotiomycetidae</taxon>
        <taxon>Eurotiales</taxon>
        <taxon>Aspergillaceae</taxon>
        <taxon>Aspergillus</taxon>
        <taxon>Aspergillus subgen. Circumdati</taxon>
    </lineage>
</organism>
<dbReference type="VEuPathDB" id="FungiDB:ASPACDRAFT_78599"/>
<keyword evidence="7 10" id="KW-0732">Signal</keyword>
<protein>
    <recommendedName>
        <fullName evidence="4">adenosine deaminase</fullName>
        <ecNumber evidence="4">3.5.4.4</ecNumber>
    </recommendedName>
</protein>
<dbReference type="InterPro" id="IPR001365">
    <property type="entry name" value="A_deaminase_dom"/>
</dbReference>
<comment type="subcellular location">
    <subcellularLocation>
        <location evidence="2">Secreted</location>
    </subcellularLocation>
</comment>
<keyword evidence="8" id="KW-0378">Hydrolase</keyword>
<dbReference type="PANTHER" id="PTHR11409">
    <property type="entry name" value="ADENOSINE DEAMINASE"/>
    <property type="match status" value="1"/>
</dbReference>
<dbReference type="Pfam" id="PF00962">
    <property type="entry name" value="A_deaminase"/>
    <property type="match status" value="1"/>
</dbReference>
<proteinExistence type="inferred from homology"/>
<comment type="cofactor">
    <cofactor evidence="1">
        <name>Zn(2+)</name>
        <dbReference type="ChEBI" id="CHEBI:29105"/>
    </cofactor>
</comment>
<evidence type="ECO:0000256" key="1">
    <source>
        <dbReference type="ARBA" id="ARBA00001947"/>
    </source>
</evidence>
<sequence length="587" mass="65587">MHLCKSLVAALSVSAVSTAIVFDGEPDVNSSAVQKHLQDRSALITLEKRQRQDHAFRQKLSAVARQADAIVDAIRQYEIDSFWRVPGTVEDEDKERFAGEMFPKAKPLIPDTQLWKIVKRMPKGALLHAHLASMLPYEILLDAVMKTEGMVVTVSQPVTNEIERKNATLTFAHVNHTIAASGPAIDSTDYVPNTQLPVKYAAQSFTGGSQAFADFVLSKLELQPEDSIRHDLGVDQIWRIFQAAFTPADSMMSYEPILRTFYQQLFAALIDDGINWVEIRASASSGILVHQGDEDADPNLDVYWQVMVEELDKFKQSDKGKNFWGARVIWSDIRSEDRASLTSSMKVALGRKAKFPELISGYDLVGQEDLGRPLSDVAPELVWFREQAERLNLTIPFFFHAGETLGDGNSTDYNLVDAILFNTRRIGHGFSLYKHPQLIDEVITNSIMVEVCPISNEVLRLATDVLHHPLPAMIAHGIATAISNDDPAMLGQDAAGLSYDFYQTIQGFDNIGLAGLGALAQNSLRWANFEDQSDGDWVRDIDLGERGTGIKAQYMQVWNQQWEDFCQWIVNEYGNEWQNATMGMTTA</sequence>
<dbReference type="GO" id="GO:0006154">
    <property type="term" value="P:adenosine catabolic process"/>
    <property type="evidence" value="ECO:0007669"/>
    <property type="project" value="TreeGrafter"/>
</dbReference>
<evidence type="ECO:0000256" key="10">
    <source>
        <dbReference type="SAM" id="SignalP"/>
    </source>
</evidence>
<dbReference type="GO" id="GO:0046872">
    <property type="term" value="F:metal ion binding"/>
    <property type="evidence" value="ECO:0007669"/>
    <property type="project" value="UniProtKB-KW"/>
</dbReference>
<dbReference type="AlphaFoldDB" id="A0A1L9WU50"/>
<dbReference type="GO" id="GO:0005576">
    <property type="term" value="C:extracellular region"/>
    <property type="evidence" value="ECO:0007669"/>
    <property type="project" value="UniProtKB-SubCell"/>
</dbReference>
<gene>
    <name evidence="12" type="ORF">ASPACDRAFT_78599</name>
</gene>
<dbReference type="OrthoDB" id="7202371at2759"/>
<evidence type="ECO:0000313" key="13">
    <source>
        <dbReference type="Proteomes" id="UP000184546"/>
    </source>
</evidence>
<evidence type="ECO:0000256" key="5">
    <source>
        <dbReference type="ARBA" id="ARBA00022525"/>
    </source>
</evidence>
<dbReference type="RefSeq" id="XP_020056008.1">
    <property type="nucleotide sequence ID" value="XM_020205219.1"/>
</dbReference>
<evidence type="ECO:0000256" key="7">
    <source>
        <dbReference type="ARBA" id="ARBA00022729"/>
    </source>
</evidence>
<evidence type="ECO:0000256" key="4">
    <source>
        <dbReference type="ARBA" id="ARBA00012784"/>
    </source>
</evidence>
<dbReference type="SUPFAM" id="SSF51556">
    <property type="entry name" value="Metallo-dependent hydrolases"/>
    <property type="match status" value="1"/>
</dbReference>
<comment type="similarity">
    <text evidence="3">Belongs to the metallo-dependent hydrolases superfamily. Adenosine and AMP deaminases family. ADGF subfamily.</text>
</comment>
<evidence type="ECO:0000259" key="11">
    <source>
        <dbReference type="Pfam" id="PF00962"/>
    </source>
</evidence>
<name>A0A1L9WU50_ASPA1</name>
<keyword evidence="6" id="KW-0479">Metal-binding</keyword>
<dbReference type="EC" id="3.5.4.4" evidence="4"/>
<dbReference type="Proteomes" id="UP000184546">
    <property type="component" value="Unassembled WGS sequence"/>
</dbReference>
<dbReference type="STRING" id="690307.A0A1L9WU50"/>
<keyword evidence="13" id="KW-1185">Reference proteome</keyword>
<accession>A0A1L9WU50</accession>